<dbReference type="Gene3D" id="3.50.50.60">
    <property type="entry name" value="FAD/NAD(P)-binding domain"/>
    <property type="match status" value="1"/>
</dbReference>
<dbReference type="GO" id="GO:0006694">
    <property type="term" value="P:steroid biosynthetic process"/>
    <property type="evidence" value="ECO:0007669"/>
    <property type="project" value="TreeGrafter"/>
</dbReference>
<comment type="cofactor">
    <cofactor evidence="2">
        <name>[3Fe-4S] cluster</name>
        <dbReference type="ChEBI" id="CHEBI:21137"/>
    </cofactor>
</comment>
<dbReference type="Proteomes" id="UP000504617">
    <property type="component" value="Unplaced"/>
</dbReference>
<gene>
    <name evidence="19" type="primary">LOC106545932</name>
</gene>
<evidence type="ECO:0000256" key="16">
    <source>
        <dbReference type="ARBA" id="ARBA00023291"/>
    </source>
</evidence>
<dbReference type="KEGG" id="tsr:106545932"/>
<comment type="similarity">
    <text evidence="4">Belongs to the glutamate synthase family.</text>
</comment>
<evidence type="ECO:0000256" key="14">
    <source>
        <dbReference type="ARBA" id="ARBA00023164"/>
    </source>
</evidence>
<comment type="similarity">
    <text evidence="3">Belongs to the flavin monoamine oxidase family. FIG1 subfamily.</text>
</comment>
<protein>
    <recommendedName>
        <fullName evidence="5">L-amino-acid oxidase</fullName>
        <ecNumber evidence="5">1.4.3.2</ecNumber>
    </recommendedName>
</protein>
<evidence type="ECO:0000313" key="18">
    <source>
        <dbReference type="Proteomes" id="UP000504617"/>
    </source>
</evidence>
<evidence type="ECO:0000256" key="3">
    <source>
        <dbReference type="ARBA" id="ARBA00005465"/>
    </source>
</evidence>
<evidence type="ECO:0000256" key="13">
    <source>
        <dbReference type="ARBA" id="ARBA00023014"/>
    </source>
</evidence>
<dbReference type="EC" id="1.4.3.2" evidence="5"/>
<keyword evidence="18" id="KW-1185">Reference proteome</keyword>
<dbReference type="GO" id="GO:0051538">
    <property type="term" value="F:3 iron, 4 sulfur cluster binding"/>
    <property type="evidence" value="ECO:0007669"/>
    <property type="project" value="UniProtKB-KW"/>
</dbReference>
<dbReference type="OrthoDB" id="333024at2759"/>
<keyword evidence="13" id="KW-0411">Iron-sulfur</keyword>
<keyword evidence="7" id="KW-0285">Flavoprotein</keyword>
<organism evidence="18 19">
    <name type="scientific">Thamnophis sirtalis</name>
    <dbReference type="NCBI Taxonomy" id="35019"/>
    <lineage>
        <taxon>Eukaryota</taxon>
        <taxon>Metazoa</taxon>
        <taxon>Chordata</taxon>
        <taxon>Craniata</taxon>
        <taxon>Vertebrata</taxon>
        <taxon>Euteleostomi</taxon>
        <taxon>Lepidosauria</taxon>
        <taxon>Squamata</taxon>
        <taxon>Bifurcata</taxon>
        <taxon>Unidentata</taxon>
        <taxon>Episquamata</taxon>
        <taxon>Toxicofera</taxon>
        <taxon>Serpentes</taxon>
        <taxon>Colubroidea</taxon>
        <taxon>Colubridae</taxon>
        <taxon>Natricinae</taxon>
        <taxon>Thamnophis</taxon>
    </lineage>
</organism>
<keyword evidence="11" id="KW-0560">Oxidoreductase</keyword>
<reference evidence="19" key="1">
    <citation type="submission" date="2025-08" db="UniProtKB">
        <authorList>
            <consortium name="RefSeq"/>
        </authorList>
    </citation>
    <scope>IDENTIFICATION</scope>
</reference>
<dbReference type="GO" id="GO:0001716">
    <property type="term" value="F:L-amino-acid oxidase activity"/>
    <property type="evidence" value="ECO:0007669"/>
    <property type="project" value="UniProtKB-EC"/>
</dbReference>
<evidence type="ECO:0000256" key="1">
    <source>
        <dbReference type="ARBA" id="ARBA00001917"/>
    </source>
</evidence>
<dbReference type="GO" id="GO:0006537">
    <property type="term" value="P:glutamate biosynthetic process"/>
    <property type="evidence" value="ECO:0007669"/>
    <property type="project" value="UniProtKB-KW"/>
</dbReference>
<keyword evidence="15" id="KW-0325">Glycoprotein</keyword>
<dbReference type="GO" id="GO:0005739">
    <property type="term" value="C:mitochondrion"/>
    <property type="evidence" value="ECO:0007669"/>
    <property type="project" value="TreeGrafter"/>
</dbReference>
<evidence type="ECO:0000256" key="12">
    <source>
        <dbReference type="ARBA" id="ARBA00023004"/>
    </source>
</evidence>
<evidence type="ECO:0000256" key="7">
    <source>
        <dbReference type="ARBA" id="ARBA00022630"/>
    </source>
</evidence>
<dbReference type="InterPro" id="IPR050711">
    <property type="entry name" value="ET-N_metabolism_enzyme"/>
</dbReference>
<dbReference type="PRINTS" id="PR00419">
    <property type="entry name" value="ADXRDTASE"/>
</dbReference>
<evidence type="ECO:0000256" key="17">
    <source>
        <dbReference type="ARBA" id="ARBA00029440"/>
    </source>
</evidence>
<dbReference type="GeneID" id="106545932"/>
<keyword evidence="9" id="KW-0479">Metal-binding</keyword>
<name>A0A6I9Y3Q5_9SAUR</name>
<dbReference type="InterPro" id="IPR036188">
    <property type="entry name" value="FAD/NAD-bd_sf"/>
</dbReference>
<evidence type="ECO:0000256" key="15">
    <source>
        <dbReference type="ARBA" id="ARBA00023180"/>
    </source>
</evidence>
<keyword evidence="16" id="KW-0003">3Fe-4S</keyword>
<evidence type="ECO:0000256" key="11">
    <source>
        <dbReference type="ARBA" id="ARBA00023002"/>
    </source>
</evidence>
<keyword evidence="6" id="KW-0028">Amino-acid biosynthesis</keyword>
<keyword evidence="12" id="KW-0408">Iron</keyword>
<dbReference type="SUPFAM" id="SSF51905">
    <property type="entry name" value="FAD/NAD(P)-binding domain"/>
    <property type="match status" value="1"/>
</dbReference>
<evidence type="ECO:0000256" key="2">
    <source>
        <dbReference type="ARBA" id="ARBA00001927"/>
    </source>
</evidence>
<dbReference type="PANTHER" id="PTHR11938">
    <property type="entry name" value="FAD NADPH DEHYDROGENASE/OXIDOREDUCTASE"/>
    <property type="match status" value="1"/>
</dbReference>
<keyword evidence="8" id="KW-0288">FMN</keyword>
<keyword evidence="14" id="KW-0314">Glutamate biosynthesis</keyword>
<sequence length="216" mass="24300">MVQWLAGEQKCKNLKPDLNSETAVILGHGNVALDIARILLSPLEILRKTDITEESFSALASSKVRRVYLIGRRGPLQVAFTIKELREMINLPSVRPFLDPADFRDLGDAIKDIPRPKKRLMELMTKTALEEPPEEVGGRWASASREWRLKFLRSPVEVLPTMDGKRARAIQLAVNRLEVRSQTFSGPSALLTFALSLIYPFKVGNNLHTDIFLAIN</sequence>
<evidence type="ECO:0000256" key="9">
    <source>
        <dbReference type="ARBA" id="ARBA00022723"/>
    </source>
</evidence>
<comment type="pathway">
    <text evidence="17">Amino-acid biosynthesis.</text>
</comment>
<proteinExistence type="inferred from homology"/>
<evidence type="ECO:0000256" key="10">
    <source>
        <dbReference type="ARBA" id="ARBA00022962"/>
    </source>
</evidence>
<evidence type="ECO:0000256" key="4">
    <source>
        <dbReference type="ARBA" id="ARBA00009716"/>
    </source>
</evidence>
<evidence type="ECO:0000256" key="5">
    <source>
        <dbReference type="ARBA" id="ARBA00012806"/>
    </source>
</evidence>
<dbReference type="GO" id="GO:0046872">
    <property type="term" value="F:metal ion binding"/>
    <property type="evidence" value="ECO:0007669"/>
    <property type="project" value="UniProtKB-KW"/>
</dbReference>
<dbReference type="PANTHER" id="PTHR11938:SF91">
    <property type="entry name" value="NADPH:ADRENODOXIN OXIDOREDUCTASE, MITOCHONDRIAL"/>
    <property type="match status" value="1"/>
</dbReference>
<accession>A0A6I9Y3Q5</accession>
<dbReference type="AlphaFoldDB" id="A0A6I9Y3Q5"/>
<comment type="cofactor">
    <cofactor evidence="1">
        <name>FMN</name>
        <dbReference type="ChEBI" id="CHEBI:58210"/>
    </cofactor>
</comment>
<evidence type="ECO:0000313" key="19">
    <source>
        <dbReference type="RefSeq" id="XP_013918133.1"/>
    </source>
</evidence>
<evidence type="ECO:0000256" key="6">
    <source>
        <dbReference type="ARBA" id="ARBA00022605"/>
    </source>
</evidence>
<keyword evidence="10" id="KW-0315">Glutamine amidotransferase</keyword>
<evidence type="ECO:0000256" key="8">
    <source>
        <dbReference type="ARBA" id="ARBA00022643"/>
    </source>
</evidence>
<dbReference type="RefSeq" id="XP_013918133.1">
    <property type="nucleotide sequence ID" value="XM_014062658.1"/>
</dbReference>